<protein>
    <submittedName>
        <fullName evidence="1">Uncharacterized protein</fullName>
    </submittedName>
</protein>
<dbReference type="Proteomes" id="UP000269793">
    <property type="component" value="Chromosome I"/>
</dbReference>
<proteinExistence type="predicted"/>
<dbReference type="AlphaFoldDB" id="A0A3G2S034"/>
<sequence>MTKPSAGALLAQLVDDYLDEEQYDTAVQLVAETYSCSLRPPASILRRLLCLSLCTEDCTSPQIRDSSLNLPRHAKKVYARPTSTSVGIARELLLDLAPLSDDQDHWMPCNLTNEDGAKQWQEQKQHIETTTFYASTPLAFWADNATLYGFESIWDLLLREPTHAADRESPFPLRVHEFWMSPFDDTLHNSETDEHEGDGSARYMTQGAWRTLNVLLAVWKDTGTTAFLGSDAKYLSKMLQAAFSFEHSAMSSQDSLSQLEERTSVTVQILGLLSQPICANHASTIRQSAAIQFQTLCFSSLSLLCNMAQHLPIYKDICFTYLYMLYVDARAPAQFLHVDSKQVDVKKLTAILNIPCPFLERCKCSTSPSITMFRMTHRCLWLKWWLIQALNQVHLIKQTSVFRDAHIFLQCLLEAPSFAQDPELRDFSRRTKDLIESSNMSIR</sequence>
<evidence type="ECO:0000313" key="1">
    <source>
        <dbReference type="EMBL" id="AYO41330.1"/>
    </source>
</evidence>
<gene>
    <name evidence="1" type="ORF">DNF11_0380</name>
</gene>
<dbReference type="EMBL" id="CP033148">
    <property type="protein sequence ID" value="AYO41330.1"/>
    <property type="molecule type" value="Genomic_DNA"/>
</dbReference>
<evidence type="ECO:0000313" key="2">
    <source>
        <dbReference type="Proteomes" id="UP000269793"/>
    </source>
</evidence>
<dbReference type="OrthoDB" id="3366261at2759"/>
<name>A0A3G2S034_MALR7</name>
<keyword evidence="2" id="KW-1185">Reference proteome</keyword>
<accession>A0A3G2S034</accession>
<organism evidence="1 2">
    <name type="scientific">Malassezia restricta (strain ATCC 96810 / NBRC 103918 / CBS 7877)</name>
    <name type="common">Seborrheic dermatitis infection agent</name>
    <dbReference type="NCBI Taxonomy" id="425264"/>
    <lineage>
        <taxon>Eukaryota</taxon>
        <taxon>Fungi</taxon>
        <taxon>Dikarya</taxon>
        <taxon>Basidiomycota</taxon>
        <taxon>Ustilaginomycotina</taxon>
        <taxon>Malasseziomycetes</taxon>
        <taxon>Malasseziales</taxon>
        <taxon>Malasseziaceae</taxon>
        <taxon>Malassezia</taxon>
    </lineage>
</organism>
<dbReference type="VEuPathDB" id="FungiDB:DNF11_0380"/>
<reference evidence="1 2" key="1">
    <citation type="submission" date="2018-10" db="EMBL/GenBank/DDBJ databases">
        <title>Complete genome sequence of Malassezia restricta CBS 7877.</title>
        <authorList>
            <person name="Morand S.C."/>
            <person name="Bertignac M."/>
            <person name="Iltis A."/>
            <person name="Kolder I."/>
            <person name="Pirovano W."/>
            <person name="Jourdain R."/>
            <person name="Clavaud C."/>
        </authorList>
    </citation>
    <scope>NUCLEOTIDE SEQUENCE [LARGE SCALE GENOMIC DNA]</scope>
    <source>
        <strain evidence="1 2">CBS 7877</strain>
    </source>
</reference>